<evidence type="ECO:0000256" key="10">
    <source>
        <dbReference type="SAM" id="Phobius"/>
    </source>
</evidence>
<dbReference type="Proteomes" id="UP000037069">
    <property type="component" value="Unassembled WGS sequence"/>
</dbReference>
<dbReference type="InterPro" id="IPR004117">
    <property type="entry name" value="7tm6_olfct_rcpt"/>
</dbReference>
<feature type="transmembrane region" description="Helical" evidence="10">
    <location>
        <begin position="39"/>
        <end position="57"/>
    </location>
</feature>
<keyword evidence="9" id="KW-0807">Transducer</keyword>
<keyword evidence="4 10" id="KW-0812">Transmembrane</keyword>
<evidence type="ECO:0000256" key="9">
    <source>
        <dbReference type="ARBA" id="ARBA00023224"/>
    </source>
</evidence>
<evidence type="ECO:0000256" key="6">
    <source>
        <dbReference type="ARBA" id="ARBA00022989"/>
    </source>
</evidence>
<feature type="transmembrane region" description="Helical" evidence="10">
    <location>
        <begin position="779"/>
        <end position="801"/>
    </location>
</feature>
<dbReference type="PANTHER" id="PTHR21137">
    <property type="entry name" value="ODORANT RECEPTOR"/>
    <property type="match status" value="1"/>
</dbReference>
<dbReference type="PANTHER" id="PTHR21137:SF35">
    <property type="entry name" value="ODORANT RECEPTOR 19A-RELATED"/>
    <property type="match status" value="1"/>
</dbReference>
<dbReference type="OrthoDB" id="6765072at2759"/>
<dbReference type="GO" id="GO:0005886">
    <property type="term" value="C:plasma membrane"/>
    <property type="evidence" value="ECO:0007669"/>
    <property type="project" value="UniProtKB-SubCell"/>
</dbReference>
<evidence type="ECO:0000256" key="7">
    <source>
        <dbReference type="ARBA" id="ARBA00023136"/>
    </source>
</evidence>
<keyword evidence="6 10" id="KW-1133">Transmembrane helix</keyword>
<evidence type="ECO:0000256" key="2">
    <source>
        <dbReference type="ARBA" id="ARBA00022475"/>
    </source>
</evidence>
<feature type="transmembrane region" description="Helical" evidence="10">
    <location>
        <begin position="177"/>
        <end position="200"/>
    </location>
</feature>
<keyword evidence="5" id="KW-0552">Olfaction</keyword>
<feature type="transmembrane region" description="Helical" evidence="10">
    <location>
        <begin position="669"/>
        <end position="687"/>
    </location>
</feature>
<dbReference type="AlphaFoldDB" id="A0A0L0BQX2"/>
<feature type="transmembrane region" description="Helical" evidence="10">
    <location>
        <begin position="467"/>
        <end position="493"/>
    </location>
</feature>
<dbReference type="GO" id="GO:0004984">
    <property type="term" value="F:olfactory receptor activity"/>
    <property type="evidence" value="ECO:0007669"/>
    <property type="project" value="InterPro"/>
</dbReference>
<keyword evidence="8 11" id="KW-0675">Receptor</keyword>
<evidence type="ECO:0000256" key="3">
    <source>
        <dbReference type="ARBA" id="ARBA00022606"/>
    </source>
</evidence>
<organism evidence="11 12">
    <name type="scientific">Lucilia cuprina</name>
    <name type="common">Green bottle fly</name>
    <name type="synonym">Australian sheep blowfly</name>
    <dbReference type="NCBI Taxonomy" id="7375"/>
    <lineage>
        <taxon>Eukaryota</taxon>
        <taxon>Metazoa</taxon>
        <taxon>Ecdysozoa</taxon>
        <taxon>Arthropoda</taxon>
        <taxon>Hexapoda</taxon>
        <taxon>Insecta</taxon>
        <taxon>Pterygota</taxon>
        <taxon>Neoptera</taxon>
        <taxon>Endopterygota</taxon>
        <taxon>Diptera</taxon>
        <taxon>Brachycera</taxon>
        <taxon>Muscomorpha</taxon>
        <taxon>Oestroidea</taxon>
        <taxon>Calliphoridae</taxon>
        <taxon>Luciliinae</taxon>
        <taxon>Lucilia</taxon>
    </lineage>
</organism>
<proteinExistence type="predicted"/>
<keyword evidence="7 10" id="KW-0472">Membrane</keyword>
<reference evidence="11 12" key="1">
    <citation type="journal article" date="2015" name="Nat. Commun.">
        <title>Lucilia cuprina genome unlocks parasitic fly biology to underpin future interventions.</title>
        <authorList>
            <person name="Anstead C.A."/>
            <person name="Korhonen P.K."/>
            <person name="Young N.D."/>
            <person name="Hall R.S."/>
            <person name="Jex A.R."/>
            <person name="Murali S.C."/>
            <person name="Hughes D.S."/>
            <person name="Lee S.F."/>
            <person name="Perry T."/>
            <person name="Stroehlein A.J."/>
            <person name="Ansell B.R."/>
            <person name="Breugelmans B."/>
            <person name="Hofmann A."/>
            <person name="Qu J."/>
            <person name="Dugan S."/>
            <person name="Lee S.L."/>
            <person name="Chao H."/>
            <person name="Dinh H."/>
            <person name="Han Y."/>
            <person name="Doddapaneni H.V."/>
            <person name="Worley K.C."/>
            <person name="Muzny D.M."/>
            <person name="Ioannidis P."/>
            <person name="Waterhouse R.M."/>
            <person name="Zdobnov E.M."/>
            <person name="James P.J."/>
            <person name="Bagnall N.H."/>
            <person name="Kotze A.C."/>
            <person name="Gibbs R.A."/>
            <person name="Richards S."/>
            <person name="Batterham P."/>
            <person name="Gasser R.B."/>
        </authorList>
    </citation>
    <scope>NUCLEOTIDE SEQUENCE [LARGE SCALE GENOMIC DNA]</scope>
    <source>
        <strain evidence="11 12">LS</strain>
        <tissue evidence="11">Full body</tissue>
    </source>
</reference>
<protein>
    <submittedName>
        <fullName evidence="11">Putative odorant receptor 67d</fullName>
    </submittedName>
</protein>
<dbReference type="EMBL" id="JRES01001499">
    <property type="protein sequence ID" value="KNC22432.1"/>
    <property type="molecule type" value="Genomic_DNA"/>
</dbReference>
<feature type="transmembrane region" description="Helical" evidence="10">
    <location>
        <begin position="642"/>
        <end position="663"/>
    </location>
</feature>
<evidence type="ECO:0000256" key="1">
    <source>
        <dbReference type="ARBA" id="ARBA00004651"/>
    </source>
</evidence>
<feature type="transmembrane region" description="Helical" evidence="10">
    <location>
        <begin position="733"/>
        <end position="759"/>
    </location>
</feature>
<dbReference type="OMA" id="CLAQVAM"/>
<keyword evidence="3" id="KW-0716">Sensory transduction</keyword>
<feature type="transmembrane region" description="Helical" evidence="10">
    <location>
        <begin position="131"/>
        <end position="156"/>
    </location>
</feature>
<evidence type="ECO:0000313" key="12">
    <source>
        <dbReference type="Proteomes" id="UP000037069"/>
    </source>
</evidence>
<sequence>MSVRYSEKFVKIFDTTRRFAMLCGVDVLNENFKMCWKTLAIFLLINFAIAFTFYTNYVEAFVKDNIYNILKSTSILGTGLQGYTKFINVLKQQENFRFLYHDIEEMYKTYELKSLAYRNCLNSSISLANKLLAILLTLITVTALIVVGVPVLILIFRGTRIEIMPFHIPYIDIDTDFGYYFTLVVHIVAVFFGGFGNFVIDSWLFVFTAHIPLKKNILKCKLDDLDKILEEHPRNLEKTKEPLSDIFKWHQKYLHFSNVIKDSYYWVIFVQVSTEFFGIISTIVCMFLGIWPPAPAYLLYLFAMFYSYCSLGNIVEVSNDEVIFIIYDCCWYKLTSSQQKMVLIMLRESQQATGFSIGGVAPLSMNDDYRMTWATWYVIHLLNAAIGFTIYTVYVGMVNENDWTLPLKCLCMFCTDIQGYAKLINAIQKQQLYRFIHKEIIGIYTVYEQRKNYHKLLKESISLVKTLLNILLAIVILVTLSIIGVPIFYNLVFNERIFIMQFFFPYINYNTNFGYYLTSTFHVICVLFGGFGNFISDTWCFMFAAHIPLIKNILLAKFKELNELLEKDPLECVEIKNKLSDIFQWHQKYLVFLLTVVSIFKKMTTTRYSTQFQRFFNYTRFFSQLCGVDVVLKNYRMTTATWIVIALINIAIGFTFYTMYVGVIINNDWIIMLKSLCMLGTGVQGYAKIINALKKSHIYHIIYEEIVEMYTVYEENKCYHKLLKESLALIKKLIAILFGVVILTVLSVIGVPIIYRIAFKERIFVMHFFFPYIDTETNFGYYLTTTFHIICVFFGGFGNFINDSWCFIFAAHIPLIKNILQAKFRELDILLQKDPLEFDEIKNKLLDIFKWHQKFILKFGRNFGNSYLKYTICVLFKQILLLQNDDVVFMIYDSDWYKLNVSQQKMILIMLRESQEAEGMSIGGVAPLTLNTALQLTKTIYTFSMMLRNFLN</sequence>
<comment type="caution">
    <text evidence="11">The sequence shown here is derived from an EMBL/GenBank/DDBJ whole genome shotgun (WGS) entry which is preliminary data.</text>
</comment>
<feature type="transmembrane region" description="Helical" evidence="10">
    <location>
        <begin position="513"/>
        <end position="535"/>
    </location>
</feature>
<feature type="transmembrane region" description="Helical" evidence="10">
    <location>
        <begin position="264"/>
        <end position="290"/>
    </location>
</feature>
<keyword evidence="2" id="KW-1003">Cell membrane</keyword>
<gene>
    <name evidence="11" type="ORF">FF38_08869</name>
</gene>
<comment type="subcellular location">
    <subcellularLocation>
        <location evidence="1">Cell membrane</location>
        <topology evidence="1">Multi-pass membrane protein</topology>
    </subcellularLocation>
</comment>
<keyword evidence="12" id="KW-1185">Reference proteome</keyword>
<dbReference type="GO" id="GO:0005549">
    <property type="term" value="F:odorant binding"/>
    <property type="evidence" value="ECO:0007669"/>
    <property type="project" value="InterPro"/>
</dbReference>
<dbReference type="Pfam" id="PF02949">
    <property type="entry name" value="7tm_6"/>
    <property type="match status" value="3"/>
</dbReference>
<evidence type="ECO:0000256" key="5">
    <source>
        <dbReference type="ARBA" id="ARBA00022725"/>
    </source>
</evidence>
<name>A0A0L0BQX2_LUCCU</name>
<dbReference type="GO" id="GO:0007165">
    <property type="term" value="P:signal transduction"/>
    <property type="evidence" value="ECO:0007669"/>
    <property type="project" value="UniProtKB-KW"/>
</dbReference>
<evidence type="ECO:0000256" key="8">
    <source>
        <dbReference type="ARBA" id="ARBA00023170"/>
    </source>
</evidence>
<accession>A0A0L0BQX2</accession>
<feature type="transmembrane region" description="Helical" evidence="10">
    <location>
        <begin position="374"/>
        <end position="398"/>
    </location>
</feature>
<evidence type="ECO:0000256" key="4">
    <source>
        <dbReference type="ARBA" id="ARBA00022692"/>
    </source>
</evidence>
<evidence type="ECO:0000313" key="11">
    <source>
        <dbReference type="EMBL" id="KNC22432.1"/>
    </source>
</evidence>